<evidence type="ECO:0000256" key="1">
    <source>
        <dbReference type="SAM" id="MobiDB-lite"/>
    </source>
</evidence>
<reference evidence="2 3" key="1">
    <citation type="submission" date="2016-10" db="EMBL/GenBank/DDBJ databases">
        <title>The genome of Paramicrosporidium saccamoebae is the missing link in understanding Cryptomycota and Microsporidia evolution.</title>
        <authorList>
            <person name="Quandt C.A."/>
            <person name="Beaudet D."/>
            <person name="Corsaro D."/>
            <person name="Michel R."/>
            <person name="Corradi N."/>
            <person name="James T."/>
        </authorList>
    </citation>
    <scope>NUCLEOTIDE SEQUENCE [LARGE SCALE GENOMIC DNA]</scope>
    <source>
        <strain evidence="2 3">KSL3</strain>
    </source>
</reference>
<proteinExistence type="predicted"/>
<comment type="caution">
    <text evidence="2">The sequence shown here is derived from an EMBL/GenBank/DDBJ whole genome shotgun (WGS) entry which is preliminary data.</text>
</comment>
<dbReference type="PROSITE" id="PS51257">
    <property type="entry name" value="PROKAR_LIPOPROTEIN"/>
    <property type="match status" value="1"/>
</dbReference>
<keyword evidence="3" id="KW-1185">Reference proteome</keyword>
<sequence>MDRIPVQEVHGHAPVSNSTMGGVCSCFGSEDDRERDRHQRQNNSERAAQREQVARATEERLNQKRKGTLGKKLAERQANPHGPPPSETPLQWRAEA</sequence>
<organism evidence="2 3">
    <name type="scientific">Paramicrosporidium saccamoebae</name>
    <dbReference type="NCBI Taxonomy" id="1246581"/>
    <lineage>
        <taxon>Eukaryota</taxon>
        <taxon>Fungi</taxon>
        <taxon>Fungi incertae sedis</taxon>
        <taxon>Cryptomycota</taxon>
        <taxon>Cryptomycota incertae sedis</taxon>
        <taxon>Paramicrosporidium</taxon>
    </lineage>
</organism>
<gene>
    <name evidence="2" type="ORF">PSACC_00261</name>
</gene>
<dbReference type="EMBL" id="MTSL01000027">
    <property type="protein sequence ID" value="PJF19923.1"/>
    <property type="molecule type" value="Genomic_DNA"/>
</dbReference>
<dbReference type="Proteomes" id="UP000240830">
    <property type="component" value="Unassembled WGS sequence"/>
</dbReference>
<feature type="compositionally biased region" description="Basic and acidic residues" evidence="1">
    <location>
        <begin position="1"/>
        <end position="11"/>
    </location>
</feature>
<evidence type="ECO:0000313" key="3">
    <source>
        <dbReference type="Proteomes" id="UP000240830"/>
    </source>
</evidence>
<feature type="compositionally biased region" description="Basic and acidic residues" evidence="1">
    <location>
        <begin position="30"/>
        <end position="39"/>
    </location>
</feature>
<protein>
    <submittedName>
        <fullName evidence="2">Uncharacterized protein</fullName>
    </submittedName>
</protein>
<feature type="region of interest" description="Disordered" evidence="1">
    <location>
        <begin position="1"/>
        <end position="96"/>
    </location>
</feature>
<dbReference type="AlphaFoldDB" id="A0A2H9TQ91"/>
<name>A0A2H9TQ91_9FUNG</name>
<accession>A0A2H9TQ91</accession>
<evidence type="ECO:0000313" key="2">
    <source>
        <dbReference type="EMBL" id="PJF19923.1"/>
    </source>
</evidence>
<feature type="compositionally biased region" description="Basic and acidic residues" evidence="1">
    <location>
        <begin position="47"/>
        <end position="62"/>
    </location>
</feature>